<gene>
    <name evidence="2" type="ordered locus">Caur_1041</name>
</gene>
<dbReference type="eggNOG" id="ENOG50333JK">
    <property type="taxonomic scope" value="Bacteria"/>
</dbReference>
<dbReference type="AlphaFoldDB" id="A9WIH3"/>
<dbReference type="RefSeq" id="WP_012256929.1">
    <property type="nucleotide sequence ID" value="NC_010175.1"/>
</dbReference>
<accession>A9WIH3</accession>
<reference evidence="3" key="1">
    <citation type="journal article" date="2011" name="BMC Genomics">
        <title>Complete genome sequence of the filamentous anoxygenic phototrophic bacterium Chloroflexus aurantiacus.</title>
        <authorList>
            <person name="Tang K.H."/>
            <person name="Barry K."/>
            <person name="Chertkov O."/>
            <person name="Dalin E."/>
            <person name="Han C.S."/>
            <person name="Hauser L.J."/>
            <person name="Honchak B.M."/>
            <person name="Karbach L.E."/>
            <person name="Land M.L."/>
            <person name="Lapidus A."/>
            <person name="Larimer F.W."/>
            <person name="Mikhailova N."/>
            <person name="Pitluck S."/>
            <person name="Pierson B.K."/>
            <person name="Blankenship R.E."/>
        </authorList>
    </citation>
    <scope>NUCLEOTIDE SEQUENCE [LARGE SCALE GENOMIC DNA]</scope>
    <source>
        <strain evidence="3">ATCC 29366 / DSM 635 / J-10-fl</strain>
    </source>
</reference>
<evidence type="ECO:0000313" key="3">
    <source>
        <dbReference type="Proteomes" id="UP000002008"/>
    </source>
</evidence>
<keyword evidence="3" id="KW-1185">Reference proteome</keyword>
<dbReference type="PATRIC" id="fig|324602.8.peg.1186"/>
<dbReference type="HOGENOM" id="CLU_1685285_0_0_0"/>
<dbReference type="InterPro" id="IPR026870">
    <property type="entry name" value="Zinc_ribbon_dom"/>
</dbReference>
<evidence type="ECO:0000313" key="2">
    <source>
        <dbReference type="EMBL" id="ABY34273.1"/>
    </source>
</evidence>
<protein>
    <recommendedName>
        <fullName evidence="1">Zinc-ribbon domain-containing protein</fullName>
    </recommendedName>
</protein>
<name>A9WIH3_CHLAA</name>
<proteinExistence type="predicted"/>
<evidence type="ECO:0000259" key="1">
    <source>
        <dbReference type="Pfam" id="PF13240"/>
    </source>
</evidence>
<feature type="domain" description="Zinc-ribbon" evidence="1">
    <location>
        <begin position="124"/>
        <end position="144"/>
    </location>
</feature>
<dbReference type="Proteomes" id="UP000002008">
    <property type="component" value="Chromosome"/>
</dbReference>
<sequence>MGILDQLGKTFSQVTDRAKFEAEKFQKTTRLQAEINELRRQIDQKLMEIGQRAYDLQRAGQIQVPSLAELAAALDQLRSTLLVREEELKKAQNEVYIEPTPAPPPMQSVPISEAPAPTAGQKICPQCGFQMPATAIFCPACGTRVVK</sequence>
<dbReference type="KEGG" id="cau:Caur_1041"/>
<dbReference type="EnsemblBacteria" id="ABY34273">
    <property type="protein sequence ID" value="ABY34273"/>
    <property type="gene ID" value="Caur_1041"/>
</dbReference>
<dbReference type="Pfam" id="PF13240">
    <property type="entry name" value="Zn_Ribbon_1"/>
    <property type="match status" value="1"/>
</dbReference>
<dbReference type="EMBL" id="CP000909">
    <property type="protein sequence ID" value="ABY34273.1"/>
    <property type="molecule type" value="Genomic_DNA"/>
</dbReference>
<dbReference type="InParanoid" id="A9WIH3"/>
<organism evidence="2 3">
    <name type="scientific">Chloroflexus aurantiacus (strain ATCC 29366 / DSM 635 / J-10-fl)</name>
    <dbReference type="NCBI Taxonomy" id="324602"/>
    <lineage>
        <taxon>Bacteria</taxon>
        <taxon>Bacillati</taxon>
        <taxon>Chloroflexota</taxon>
        <taxon>Chloroflexia</taxon>
        <taxon>Chloroflexales</taxon>
        <taxon>Chloroflexineae</taxon>
        <taxon>Chloroflexaceae</taxon>
        <taxon>Chloroflexus</taxon>
    </lineage>
</organism>